<dbReference type="PANTHER" id="PTHR45964:SF9">
    <property type="entry name" value="SULFOTRANSFERASE"/>
    <property type="match status" value="1"/>
</dbReference>
<dbReference type="EMBL" id="SWKU01000004">
    <property type="protein sequence ID" value="KAF3007726.1"/>
    <property type="molecule type" value="Genomic_DNA"/>
</dbReference>
<dbReference type="OrthoDB" id="3689084at2759"/>
<keyword evidence="3" id="KW-0732">Signal</keyword>
<name>A0A9P4TLB8_CURKU</name>
<dbReference type="PANTHER" id="PTHR45964">
    <property type="entry name" value="WSCD FAMILY MEMBER CG9164"/>
    <property type="match status" value="1"/>
</dbReference>
<feature type="signal peptide" evidence="3">
    <location>
        <begin position="1"/>
        <end position="17"/>
    </location>
</feature>
<gene>
    <name evidence="5" type="ORF">E8E13_009771</name>
</gene>
<organism evidence="5 6">
    <name type="scientific">Curvularia kusanoi</name>
    <name type="common">Cochliobolus kusanoi</name>
    <dbReference type="NCBI Taxonomy" id="90978"/>
    <lineage>
        <taxon>Eukaryota</taxon>
        <taxon>Fungi</taxon>
        <taxon>Dikarya</taxon>
        <taxon>Ascomycota</taxon>
        <taxon>Pezizomycotina</taxon>
        <taxon>Dothideomycetes</taxon>
        <taxon>Pleosporomycetidae</taxon>
        <taxon>Pleosporales</taxon>
        <taxon>Pleosporineae</taxon>
        <taxon>Pleosporaceae</taxon>
        <taxon>Curvularia</taxon>
    </lineage>
</organism>
<dbReference type="InterPro" id="IPR051589">
    <property type="entry name" value="Sialate-O-sulfotransferase"/>
</dbReference>
<evidence type="ECO:0000313" key="5">
    <source>
        <dbReference type="EMBL" id="KAF3007726.1"/>
    </source>
</evidence>
<sequence length="299" mass="32702">MFRPLLALTVLAHHASSQRYQYDQRTTPDCVLWADIDDSTTQTCESTLRDWSLEPVRFRAWNPSVGTDCTPWFNQTSYCVVTTAEIEDSVNYTTSTDTSAGYTLALPLPSMTTDSAGWRIPVTRSDAPARTTSTRAPIPSPSTWTDTGCYVDTFNDDDNLPPAEWVWILDFRFRPVNPFETVESCKFKCWQIQYPIAGLKGRDECYCGDRNNGTLAADQGECNMPCGGDKSVMCGGTERTRVFEAKGYDKAGGDASASTRATTSLRGASTGVTETGTGVHSTPSSGAVRKAALFGLLRL</sequence>
<feature type="domain" description="WSC" evidence="4">
    <location>
        <begin position="143"/>
        <end position="246"/>
    </location>
</feature>
<comment type="caution">
    <text evidence="5">The sequence shown here is derived from an EMBL/GenBank/DDBJ whole genome shotgun (WGS) entry which is preliminary data.</text>
</comment>
<dbReference type="InterPro" id="IPR002889">
    <property type="entry name" value="WSC_carb-bd"/>
</dbReference>
<keyword evidence="1" id="KW-0677">Repeat</keyword>
<evidence type="ECO:0000259" key="4">
    <source>
        <dbReference type="PROSITE" id="PS51212"/>
    </source>
</evidence>
<dbReference type="SMART" id="SM00321">
    <property type="entry name" value="WSC"/>
    <property type="match status" value="1"/>
</dbReference>
<evidence type="ECO:0000313" key="6">
    <source>
        <dbReference type="Proteomes" id="UP000801428"/>
    </source>
</evidence>
<reference evidence="5" key="1">
    <citation type="submission" date="2019-04" db="EMBL/GenBank/DDBJ databases">
        <title>Sequencing of skin fungus with MAO and IRED activity.</title>
        <authorList>
            <person name="Marsaioli A.J."/>
            <person name="Bonatto J.M.C."/>
            <person name="Reis Junior O."/>
        </authorList>
    </citation>
    <scope>NUCLEOTIDE SEQUENCE</scope>
    <source>
        <strain evidence="5">30M1</strain>
    </source>
</reference>
<evidence type="ECO:0000256" key="2">
    <source>
        <dbReference type="SAM" id="MobiDB-lite"/>
    </source>
</evidence>
<feature type="region of interest" description="Disordered" evidence="2">
    <location>
        <begin position="251"/>
        <end position="284"/>
    </location>
</feature>
<dbReference type="PROSITE" id="PS51212">
    <property type="entry name" value="WSC"/>
    <property type="match status" value="1"/>
</dbReference>
<dbReference type="Proteomes" id="UP000801428">
    <property type="component" value="Unassembled WGS sequence"/>
</dbReference>
<dbReference type="AlphaFoldDB" id="A0A9P4TLB8"/>
<feature type="chain" id="PRO_5040160126" description="WSC domain-containing protein" evidence="3">
    <location>
        <begin position="18"/>
        <end position="299"/>
    </location>
</feature>
<evidence type="ECO:0000256" key="1">
    <source>
        <dbReference type="ARBA" id="ARBA00022737"/>
    </source>
</evidence>
<feature type="compositionally biased region" description="Polar residues" evidence="2">
    <location>
        <begin position="256"/>
        <end position="284"/>
    </location>
</feature>
<accession>A0A9P4TLB8</accession>
<proteinExistence type="predicted"/>
<dbReference type="Pfam" id="PF01822">
    <property type="entry name" value="WSC"/>
    <property type="match status" value="1"/>
</dbReference>
<keyword evidence="6" id="KW-1185">Reference proteome</keyword>
<evidence type="ECO:0000256" key="3">
    <source>
        <dbReference type="SAM" id="SignalP"/>
    </source>
</evidence>
<protein>
    <recommendedName>
        <fullName evidence="4">WSC domain-containing protein</fullName>
    </recommendedName>
</protein>